<keyword evidence="3" id="KW-1185">Reference proteome</keyword>
<evidence type="ECO:0000313" key="2">
    <source>
        <dbReference type="EMBL" id="MVP00066.1"/>
    </source>
</evidence>
<dbReference type="AlphaFoldDB" id="A0A7X3JZL1"/>
<organism evidence="2 3">
    <name type="scientific">Paenibacillus lutrae</name>
    <dbReference type="NCBI Taxonomy" id="2078573"/>
    <lineage>
        <taxon>Bacteria</taxon>
        <taxon>Bacillati</taxon>
        <taxon>Bacillota</taxon>
        <taxon>Bacilli</taxon>
        <taxon>Bacillales</taxon>
        <taxon>Paenibacillaceae</taxon>
        <taxon>Paenibacillus</taxon>
    </lineage>
</organism>
<name>A0A7X3JZL1_9BACL</name>
<sequence>MRSRKITQRKEPLSHNSYEQLFVEFSDRVERMLFRLVGCVLVLLIFSQLLLQAAPLRSIMTRVDPLEGDPYVRHSQKQQR</sequence>
<dbReference type="EMBL" id="RHLK01000005">
    <property type="protein sequence ID" value="MVP00066.1"/>
    <property type="molecule type" value="Genomic_DNA"/>
</dbReference>
<reference evidence="2 3" key="1">
    <citation type="journal article" date="2019" name="Microorganisms">
        <title>Paenibacillus lutrae sp. nov., A Chitinolytic Species Isolated from A River Otter in Castril Natural Park, Granada, Spain.</title>
        <authorList>
            <person name="Rodriguez M."/>
            <person name="Reina J.C."/>
            <person name="Bejar V."/>
            <person name="Llamas I."/>
        </authorList>
    </citation>
    <scope>NUCLEOTIDE SEQUENCE [LARGE SCALE GENOMIC DNA]</scope>
    <source>
        <strain evidence="2 3">N10</strain>
    </source>
</reference>
<feature type="transmembrane region" description="Helical" evidence="1">
    <location>
        <begin position="32"/>
        <end position="51"/>
    </location>
</feature>
<gene>
    <name evidence="2" type="ORF">EDM21_11145</name>
</gene>
<keyword evidence="1" id="KW-0812">Transmembrane</keyword>
<dbReference type="RefSeq" id="WP_166541949.1">
    <property type="nucleotide sequence ID" value="NZ_RHLK01000005.1"/>
</dbReference>
<comment type="caution">
    <text evidence="2">The sequence shown here is derived from an EMBL/GenBank/DDBJ whole genome shotgun (WGS) entry which is preliminary data.</text>
</comment>
<protein>
    <submittedName>
        <fullName evidence="2">Uncharacterized protein</fullName>
    </submittedName>
</protein>
<keyword evidence="1" id="KW-0472">Membrane</keyword>
<proteinExistence type="predicted"/>
<accession>A0A7X3JZL1</accession>
<keyword evidence="1" id="KW-1133">Transmembrane helix</keyword>
<dbReference type="Proteomes" id="UP000490800">
    <property type="component" value="Unassembled WGS sequence"/>
</dbReference>
<evidence type="ECO:0000256" key="1">
    <source>
        <dbReference type="SAM" id="Phobius"/>
    </source>
</evidence>
<evidence type="ECO:0000313" key="3">
    <source>
        <dbReference type="Proteomes" id="UP000490800"/>
    </source>
</evidence>